<feature type="compositionally biased region" description="Low complexity" evidence="1">
    <location>
        <begin position="208"/>
        <end position="217"/>
    </location>
</feature>
<keyword evidence="5" id="KW-1185">Reference proteome</keyword>
<gene>
    <name evidence="4" type="ORF">Z519_03216</name>
</gene>
<evidence type="ECO:0008006" key="6">
    <source>
        <dbReference type="Google" id="ProtNLM"/>
    </source>
</evidence>
<dbReference type="PANTHER" id="PTHR36681">
    <property type="entry name" value="NUCLEAR GTPASE, GERMINAL CENTER-ASSOCIATED, TANDEM DUPLICATE 3"/>
    <property type="match status" value="1"/>
</dbReference>
<sequence>MQVQLQDADAESSTRRTSGQIYNPQSENDSRSSGRLNTCSTSNPSHSPNVATHDQDDPDEPLPSIETEPELGPTLTTDRDSALRARSPSFFISPPPSKNPFFTPSCTPVSKAAPVAESQVSSLDERMAALGLSRDSTPHQSLSRRTASPTRNSTHDQPSSPDIIPNGGYVAPISPTPILREPDGLQSSLPNKATHLSPRSPSPDIVMGDGASSPGSASRRRSGSRVDLTPHNVTEEEPPDATFHDPDFQLQLAISKGLVEDLVSILERSSLHNEPESRIRGLYLQAVKLSRYQHPSTRTVGLVGDTGVGKSSLLNSLLDRIGFARTGNSGVACTCVVTEFHYHENAKFALEVEYFTREEIRERFTELLRSYRSHHLHEHDDTRTTADHRGALQENAKAAKDTFCAAFGNYLAQNERFLLDYPEENVLQTLQTWAVSTGFPVGETNTAPRIEFARAEDCSNHLMELTSEPVDATEPSKWPFIRKIRVYLNAYILSKGLVLVDLPGLRDLNSARLNITERYLLECDEIFAVCNIGRATTNPSVKEVFELAKRASLSNIGIVCTYSDEILADEEEQVPDEGIRNEIRRLRGNVDDLDKIVRATEIELLDDTSDGDVDDDMKDQMTRNVMSLHTTLARTRLMRYLVTARNQKVTGELQKLYQNQVPTANLPVFCIGNKIYRENRDKPKTEALPYLQLSGILQVRRHCLSLVAEGQLRAATEYVTNAIPALLGSIELWIQAGAGSVGAERKQAIRGALDRIEEEFEAVSALAHAYADSLQGQALNSNSWREAAIDATAEWSGWNQATYIAFCRKYGNHETEATIIRRCWNEEAMQAMVTDMKAPWQKFRQDILRLQDGVSEAIENIFGRAVAQSAPPGLPKNSLRTLTVTLRHRKALLMTQVENLCGEFEKSVSILWTDASSGIRSSFMGQAMEQSYNTCISDGGRGSDKRRKATIRSGFGNDQLFPTIQRKFRNGFSKLSRDLDAKIQEAVTTHLAVVQRDVDTLRNENVVLESESDPKFRTLLETEVRKIRVQLNDAIAVYSRLAPPAS</sequence>
<reference evidence="4" key="1">
    <citation type="submission" date="2015-01" db="EMBL/GenBank/DDBJ databases">
        <title>The Genome Sequence of Cladophialophora bantiana CBS 173.52.</title>
        <authorList>
            <consortium name="The Broad Institute Genomics Platform"/>
            <person name="Cuomo C."/>
            <person name="de Hoog S."/>
            <person name="Gorbushina A."/>
            <person name="Stielow B."/>
            <person name="Teixiera M."/>
            <person name="Abouelleil A."/>
            <person name="Chapman S.B."/>
            <person name="Priest M."/>
            <person name="Young S.K."/>
            <person name="Wortman J."/>
            <person name="Nusbaum C."/>
            <person name="Birren B."/>
        </authorList>
    </citation>
    <scope>NUCLEOTIDE SEQUENCE [LARGE SCALE GENOMIC DNA]</scope>
    <source>
        <strain evidence="4">CBS 173.52</strain>
    </source>
</reference>
<evidence type="ECO:0000313" key="4">
    <source>
        <dbReference type="EMBL" id="KIW96149.1"/>
    </source>
</evidence>
<proteinExistence type="predicted"/>
<dbReference type="HOGENOM" id="CLU_010389_0_0_1"/>
<dbReference type="OrthoDB" id="3598281at2759"/>
<dbReference type="InterPro" id="IPR027417">
    <property type="entry name" value="P-loop_NTPase"/>
</dbReference>
<dbReference type="PANTHER" id="PTHR36681:SF3">
    <property type="entry name" value="NUCLEAR GTPASE, GERMINAL CENTER-ASSOCIATED, TANDEM DUPLICATE 3"/>
    <property type="match status" value="1"/>
</dbReference>
<evidence type="ECO:0000259" key="3">
    <source>
        <dbReference type="Pfam" id="PF24564"/>
    </source>
</evidence>
<dbReference type="VEuPathDB" id="FungiDB:Z519_03216"/>
<evidence type="ECO:0000259" key="2">
    <source>
        <dbReference type="Pfam" id="PF00350"/>
    </source>
</evidence>
<organism evidence="4 5">
    <name type="scientific">Cladophialophora bantiana (strain ATCC 10958 / CBS 173.52 / CDC B-1940 / NIH 8579)</name>
    <name type="common">Xylohypha bantiana</name>
    <dbReference type="NCBI Taxonomy" id="1442370"/>
    <lineage>
        <taxon>Eukaryota</taxon>
        <taxon>Fungi</taxon>
        <taxon>Dikarya</taxon>
        <taxon>Ascomycota</taxon>
        <taxon>Pezizomycotina</taxon>
        <taxon>Eurotiomycetes</taxon>
        <taxon>Chaetothyriomycetidae</taxon>
        <taxon>Chaetothyriales</taxon>
        <taxon>Herpotrichiellaceae</taxon>
        <taxon>Cladophialophora</taxon>
    </lineage>
</organism>
<dbReference type="Gene3D" id="3.40.50.300">
    <property type="entry name" value="P-loop containing nucleotide triphosphate hydrolases"/>
    <property type="match status" value="2"/>
</dbReference>
<dbReference type="Pfam" id="PF24564">
    <property type="entry name" value="DUF7605"/>
    <property type="match status" value="1"/>
</dbReference>
<dbReference type="Proteomes" id="UP000053789">
    <property type="component" value="Unassembled WGS sequence"/>
</dbReference>
<feature type="domain" description="DUF7605" evidence="3">
    <location>
        <begin position="780"/>
        <end position="961"/>
    </location>
</feature>
<evidence type="ECO:0000313" key="5">
    <source>
        <dbReference type="Proteomes" id="UP000053789"/>
    </source>
</evidence>
<feature type="region of interest" description="Disordered" evidence="1">
    <location>
        <begin position="1"/>
        <end position="243"/>
    </location>
</feature>
<name>A0A0D2IHF1_CLAB1</name>
<feature type="domain" description="Dynamin N-terminal" evidence="2">
    <location>
        <begin position="300"/>
        <end position="559"/>
    </location>
</feature>
<evidence type="ECO:0000256" key="1">
    <source>
        <dbReference type="SAM" id="MobiDB-lite"/>
    </source>
</evidence>
<dbReference type="SUPFAM" id="SSF52540">
    <property type="entry name" value="P-loop containing nucleoside triphosphate hydrolases"/>
    <property type="match status" value="2"/>
</dbReference>
<accession>A0A0D2IHF1</accession>
<dbReference type="AlphaFoldDB" id="A0A0D2IHF1"/>
<feature type="compositionally biased region" description="Polar residues" evidence="1">
    <location>
        <begin position="15"/>
        <end position="52"/>
    </location>
</feature>
<dbReference type="InterPro" id="IPR045063">
    <property type="entry name" value="Dynamin_N"/>
</dbReference>
<dbReference type="Pfam" id="PF00350">
    <property type="entry name" value="Dynamin_N"/>
    <property type="match status" value="1"/>
</dbReference>
<feature type="compositionally biased region" description="Polar residues" evidence="1">
    <location>
        <begin position="134"/>
        <end position="160"/>
    </location>
</feature>
<dbReference type="EMBL" id="KN846983">
    <property type="protein sequence ID" value="KIW96149.1"/>
    <property type="molecule type" value="Genomic_DNA"/>
</dbReference>
<dbReference type="RefSeq" id="XP_016622818.1">
    <property type="nucleotide sequence ID" value="XM_016760968.1"/>
</dbReference>
<protein>
    <recommendedName>
        <fullName evidence="6">G domain-containing protein</fullName>
    </recommendedName>
</protein>
<dbReference type="GeneID" id="27696144"/>
<dbReference type="InterPro" id="IPR056024">
    <property type="entry name" value="DUF7605"/>
</dbReference>